<evidence type="ECO:0000313" key="3">
    <source>
        <dbReference type="EMBL" id="KAJ3261347.1"/>
    </source>
</evidence>
<organism evidence="3 4">
    <name type="scientific">Boothiomyces macroporosus</name>
    <dbReference type="NCBI Taxonomy" id="261099"/>
    <lineage>
        <taxon>Eukaryota</taxon>
        <taxon>Fungi</taxon>
        <taxon>Fungi incertae sedis</taxon>
        <taxon>Chytridiomycota</taxon>
        <taxon>Chytridiomycota incertae sedis</taxon>
        <taxon>Chytridiomycetes</taxon>
        <taxon>Rhizophydiales</taxon>
        <taxon>Terramycetaceae</taxon>
        <taxon>Boothiomyces</taxon>
    </lineage>
</organism>
<comment type="similarity">
    <text evidence="1">Belongs to the amidase family.</text>
</comment>
<dbReference type="InterPro" id="IPR020556">
    <property type="entry name" value="Amidase_CS"/>
</dbReference>
<dbReference type="PANTHER" id="PTHR11895">
    <property type="entry name" value="TRANSAMIDASE"/>
    <property type="match status" value="1"/>
</dbReference>
<feature type="domain" description="Amidase" evidence="2">
    <location>
        <begin position="405"/>
        <end position="492"/>
    </location>
</feature>
<sequence length="517" mass="55906">MHEPKYDLKPIIAPRLSGWPLVAAANLVEWVPGLAYFLGKDSGLFDLKKVKVDTIPTYYPFDQETYSLLVSNASKPLSAKETVDILTKGFHPNGFTASVDYVALYKSGKVTPVDLMTKMLDYIEEDEAKDVGVKALLKYAREDIMKQAQASKIRYQSGKPLGPLDGVPIAVKDEMNALPYNTNVGTVCIDIRPEEDAVIVQRLREAGAIIIGKAAMHELGFDVTNCNPFVRTPRNPYNLNHWTGGSSGGSGAIVASGVCPISLGADGGGSIRIPAAYNGIYGLKPTAARLPGAGAYPLAPSVGVVGPLASNAHDLALAYYLTAGPNKMENNTLLQPLKSIASFGNVANLNGVKIGVYYPYFDDADPEIVQQCKKALEDYVELGAKLVPITIPNLQNLRNAHSTLGMNYLRDIFQEVDVIVTPTTGITSPEIPKGALEYGLTDYSTSGEAMKYIFLANLLGIPAVSCPIGYSSKGMPIGIQFQARWWNEDLLLRLANANDCTQSSKFKKPSNYFSILE</sequence>
<keyword evidence="4" id="KW-1185">Reference proteome</keyword>
<dbReference type="InterPro" id="IPR023631">
    <property type="entry name" value="Amidase_dom"/>
</dbReference>
<evidence type="ECO:0000259" key="2">
    <source>
        <dbReference type="Pfam" id="PF01425"/>
    </source>
</evidence>
<name>A0AAD5ULD0_9FUNG</name>
<dbReference type="Gene3D" id="3.90.1300.10">
    <property type="entry name" value="Amidase signature (AS) domain"/>
    <property type="match status" value="2"/>
</dbReference>
<dbReference type="InterPro" id="IPR036928">
    <property type="entry name" value="AS_sf"/>
</dbReference>
<dbReference type="EMBL" id="JADGKB010000006">
    <property type="protein sequence ID" value="KAJ3261347.1"/>
    <property type="molecule type" value="Genomic_DNA"/>
</dbReference>
<dbReference type="Proteomes" id="UP001210925">
    <property type="component" value="Unassembled WGS sequence"/>
</dbReference>
<feature type="domain" description="Amidase" evidence="2">
    <location>
        <begin position="122"/>
        <end position="397"/>
    </location>
</feature>
<dbReference type="GO" id="GO:0003824">
    <property type="term" value="F:catalytic activity"/>
    <property type="evidence" value="ECO:0007669"/>
    <property type="project" value="InterPro"/>
</dbReference>
<evidence type="ECO:0000256" key="1">
    <source>
        <dbReference type="ARBA" id="ARBA00009199"/>
    </source>
</evidence>
<dbReference type="AlphaFoldDB" id="A0AAD5ULD0"/>
<dbReference type="SUPFAM" id="SSF75304">
    <property type="entry name" value="Amidase signature (AS) enzymes"/>
    <property type="match status" value="1"/>
</dbReference>
<comment type="caution">
    <text evidence="3">The sequence shown here is derived from an EMBL/GenBank/DDBJ whole genome shotgun (WGS) entry which is preliminary data.</text>
</comment>
<dbReference type="PANTHER" id="PTHR11895:SF67">
    <property type="entry name" value="AMIDASE DOMAIN-CONTAINING PROTEIN"/>
    <property type="match status" value="1"/>
</dbReference>
<gene>
    <name evidence="3" type="ORF">HK103_005955</name>
</gene>
<protein>
    <recommendedName>
        <fullName evidence="2">Amidase domain-containing protein</fullName>
    </recommendedName>
</protein>
<proteinExistence type="inferred from homology"/>
<reference evidence="3" key="1">
    <citation type="submission" date="2020-05" db="EMBL/GenBank/DDBJ databases">
        <title>Phylogenomic resolution of chytrid fungi.</title>
        <authorList>
            <person name="Stajich J.E."/>
            <person name="Amses K."/>
            <person name="Simmons R."/>
            <person name="Seto K."/>
            <person name="Myers J."/>
            <person name="Bonds A."/>
            <person name="Quandt C.A."/>
            <person name="Barry K."/>
            <person name="Liu P."/>
            <person name="Grigoriev I."/>
            <person name="Longcore J.E."/>
            <person name="James T.Y."/>
        </authorList>
    </citation>
    <scope>NUCLEOTIDE SEQUENCE</scope>
    <source>
        <strain evidence="3">PLAUS21</strain>
    </source>
</reference>
<dbReference type="InterPro" id="IPR000120">
    <property type="entry name" value="Amidase"/>
</dbReference>
<accession>A0AAD5ULD0</accession>
<dbReference type="PROSITE" id="PS00571">
    <property type="entry name" value="AMIDASES"/>
    <property type="match status" value="1"/>
</dbReference>
<dbReference type="Pfam" id="PF01425">
    <property type="entry name" value="Amidase"/>
    <property type="match status" value="2"/>
</dbReference>
<evidence type="ECO:0000313" key="4">
    <source>
        <dbReference type="Proteomes" id="UP001210925"/>
    </source>
</evidence>